<feature type="domain" description="Poly(A) polymerase central" evidence="11">
    <location>
        <begin position="1"/>
        <end position="137"/>
    </location>
</feature>
<feature type="domain" description="Poly(A) polymerase RNA-binding" evidence="10">
    <location>
        <begin position="141"/>
        <end position="183"/>
    </location>
</feature>
<dbReference type="AlphaFoldDB" id="A0A540L1A7"/>
<dbReference type="GO" id="GO:0006397">
    <property type="term" value="P:mRNA processing"/>
    <property type="evidence" value="ECO:0007669"/>
    <property type="project" value="UniProtKB-KW"/>
</dbReference>
<dbReference type="FunFam" id="1.10.1410.10:FF:000001">
    <property type="entry name" value="Putative poly(A) polymerase gamma"/>
    <property type="match status" value="1"/>
</dbReference>
<feature type="region of interest" description="Disordered" evidence="9">
    <location>
        <begin position="286"/>
        <end position="315"/>
    </location>
</feature>
<evidence type="ECO:0000256" key="2">
    <source>
        <dbReference type="ARBA" id="ARBA00010912"/>
    </source>
</evidence>
<dbReference type="Gene3D" id="1.10.1410.10">
    <property type="match status" value="1"/>
</dbReference>
<evidence type="ECO:0000256" key="8">
    <source>
        <dbReference type="ARBA" id="ARBA00023242"/>
    </source>
</evidence>
<keyword evidence="6" id="KW-0547">Nucleotide-binding</keyword>
<comment type="similarity">
    <text evidence="2">Belongs to the poly(A) polymerase family.</text>
</comment>
<dbReference type="GO" id="GO:0031123">
    <property type="term" value="P:RNA 3'-end processing"/>
    <property type="evidence" value="ECO:0007669"/>
    <property type="project" value="InterPro"/>
</dbReference>
<dbReference type="GO" id="GO:0005524">
    <property type="term" value="F:ATP binding"/>
    <property type="evidence" value="ECO:0007669"/>
    <property type="project" value="UniProtKB-KW"/>
</dbReference>
<evidence type="ECO:0000313" key="13">
    <source>
        <dbReference type="Proteomes" id="UP000315295"/>
    </source>
</evidence>
<dbReference type="Gene3D" id="3.30.70.590">
    <property type="entry name" value="Poly(A) polymerase predicted RNA binding domain"/>
    <property type="match status" value="1"/>
</dbReference>
<keyword evidence="13" id="KW-1185">Reference proteome</keyword>
<dbReference type="InterPro" id="IPR011068">
    <property type="entry name" value="NuclTrfase_I-like_C"/>
</dbReference>
<dbReference type="Proteomes" id="UP000315295">
    <property type="component" value="Unassembled WGS sequence"/>
</dbReference>
<dbReference type="GO" id="GO:0003723">
    <property type="term" value="F:RNA binding"/>
    <property type="evidence" value="ECO:0007669"/>
    <property type="project" value="InterPro"/>
</dbReference>
<keyword evidence="5" id="KW-0808">Transferase</keyword>
<evidence type="ECO:0000256" key="3">
    <source>
        <dbReference type="ARBA" id="ARBA00012388"/>
    </source>
</evidence>
<evidence type="ECO:0000313" key="12">
    <source>
        <dbReference type="EMBL" id="TQD80238.1"/>
    </source>
</evidence>
<dbReference type="PANTHER" id="PTHR10682:SF10">
    <property type="entry name" value="POLYNUCLEOTIDE ADENYLYLTRANSFERASE"/>
    <property type="match status" value="1"/>
</dbReference>
<evidence type="ECO:0000256" key="6">
    <source>
        <dbReference type="ARBA" id="ARBA00022741"/>
    </source>
</evidence>
<dbReference type="SUPFAM" id="SSF55003">
    <property type="entry name" value="PAP/Archaeal CCA-adding enzyme, C-terminal domain"/>
    <property type="match status" value="1"/>
</dbReference>
<dbReference type="SUPFAM" id="SSF81631">
    <property type="entry name" value="PAP/OAS1 substrate-binding domain"/>
    <property type="match status" value="1"/>
</dbReference>
<evidence type="ECO:0000256" key="5">
    <source>
        <dbReference type="ARBA" id="ARBA00022679"/>
    </source>
</evidence>
<dbReference type="GO" id="GO:1990817">
    <property type="term" value="F:poly(A) RNA polymerase activity"/>
    <property type="evidence" value="ECO:0007669"/>
    <property type="project" value="UniProtKB-EC"/>
</dbReference>
<evidence type="ECO:0000259" key="11">
    <source>
        <dbReference type="Pfam" id="PF04928"/>
    </source>
</evidence>
<dbReference type="PANTHER" id="PTHR10682">
    <property type="entry name" value="POLY A POLYMERASE"/>
    <property type="match status" value="1"/>
</dbReference>
<comment type="caution">
    <text evidence="12">The sequence shown here is derived from an EMBL/GenBank/DDBJ whole genome shotgun (WGS) entry which is preliminary data.</text>
</comment>
<protein>
    <recommendedName>
        <fullName evidence="3">polynucleotide adenylyltransferase</fullName>
        <ecNumber evidence="3">2.7.7.19</ecNumber>
    </recommendedName>
</protein>
<evidence type="ECO:0000256" key="7">
    <source>
        <dbReference type="ARBA" id="ARBA00022840"/>
    </source>
</evidence>
<comment type="subcellular location">
    <subcellularLocation>
        <location evidence="1">Nucleus</location>
    </subcellularLocation>
</comment>
<evidence type="ECO:0000256" key="4">
    <source>
        <dbReference type="ARBA" id="ARBA00022664"/>
    </source>
</evidence>
<dbReference type="GO" id="GO:0005634">
    <property type="term" value="C:nucleus"/>
    <property type="evidence" value="ECO:0007669"/>
    <property type="project" value="UniProtKB-SubCell"/>
</dbReference>
<dbReference type="EMBL" id="VIEB01000818">
    <property type="protein sequence ID" value="TQD80238.1"/>
    <property type="molecule type" value="Genomic_DNA"/>
</dbReference>
<dbReference type="STRING" id="106549.A0A540L1A7"/>
<dbReference type="Pfam" id="PF04926">
    <property type="entry name" value="PAP_RNA-bind"/>
    <property type="match status" value="1"/>
</dbReference>
<gene>
    <name evidence="12" type="ORF">C1H46_034219</name>
</gene>
<keyword evidence="7" id="KW-0067">ATP-binding</keyword>
<evidence type="ECO:0000256" key="9">
    <source>
        <dbReference type="SAM" id="MobiDB-lite"/>
    </source>
</evidence>
<keyword evidence="8" id="KW-0539">Nucleus</keyword>
<evidence type="ECO:0000259" key="10">
    <source>
        <dbReference type="Pfam" id="PF04926"/>
    </source>
</evidence>
<dbReference type="InterPro" id="IPR007010">
    <property type="entry name" value="PolA_pol_RNA-bd_dom"/>
</dbReference>
<dbReference type="InterPro" id="IPR007012">
    <property type="entry name" value="PolA_pol_cen_dom"/>
</dbReference>
<evidence type="ECO:0000256" key="1">
    <source>
        <dbReference type="ARBA" id="ARBA00004123"/>
    </source>
</evidence>
<sequence>MRLWAKRRCVYSNVASFLGGINWALLVARICQLYPNALPNMLGSRFFKIYTQWHWPNPIMLCAIEAGSLRPQVWDPRRNKMDMPHLMPIITPAYPSMNSSYNVSPSTKRILLGEFQKGNEIYKAMEANEADWDTLFESYAFFEAYKNYLQIDITAENDDDFRAWNGWVESRIRQLMLKIERHTCDKLQYFDIRRTIEEFKQADVNRYTFRKHGMEIRVSHVNRRSIPNFVFPGGVRPLRPSKSDETEAWSRCNLPIDSLAAVASISNSEVAEELALVKKIMATEEGASVGTPMNSSDEEASSNDSCDGGVEELVD</sequence>
<dbReference type="EC" id="2.7.7.19" evidence="3"/>
<reference evidence="12 13" key="1">
    <citation type="journal article" date="2019" name="G3 (Bethesda)">
        <title>Sequencing of a Wild Apple (Malus baccata) Genome Unravels the Differences Between Cultivated and Wild Apple Species Regarding Disease Resistance and Cold Tolerance.</title>
        <authorList>
            <person name="Chen X."/>
        </authorList>
    </citation>
    <scope>NUCLEOTIDE SEQUENCE [LARGE SCALE GENOMIC DNA]</scope>
    <source>
        <strain evidence="13">cv. Shandingzi</strain>
        <tissue evidence="12">Leaves</tissue>
    </source>
</reference>
<proteinExistence type="inferred from homology"/>
<name>A0A540L1A7_MALBA</name>
<keyword evidence="4" id="KW-0507">mRNA processing</keyword>
<organism evidence="12 13">
    <name type="scientific">Malus baccata</name>
    <name type="common">Siberian crab apple</name>
    <name type="synonym">Pyrus baccata</name>
    <dbReference type="NCBI Taxonomy" id="106549"/>
    <lineage>
        <taxon>Eukaryota</taxon>
        <taxon>Viridiplantae</taxon>
        <taxon>Streptophyta</taxon>
        <taxon>Embryophyta</taxon>
        <taxon>Tracheophyta</taxon>
        <taxon>Spermatophyta</taxon>
        <taxon>Magnoliopsida</taxon>
        <taxon>eudicotyledons</taxon>
        <taxon>Gunneridae</taxon>
        <taxon>Pentapetalae</taxon>
        <taxon>rosids</taxon>
        <taxon>fabids</taxon>
        <taxon>Rosales</taxon>
        <taxon>Rosaceae</taxon>
        <taxon>Amygdaloideae</taxon>
        <taxon>Maleae</taxon>
        <taxon>Malus</taxon>
    </lineage>
</organism>
<dbReference type="Pfam" id="PF04928">
    <property type="entry name" value="PAP_central"/>
    <property type="match status" value="1"/>
</dbReference>
<accession>A0A540L1A7</accession>